<dbReference type="AlphaFoldDB" id="A0A2T6ZM45"/>
<dbReference type="InterPro" id="IPR027417">
    <property type="entry name" value="P-loop_NTPase"/>
</dbReference>
<dbReference type="PANTHER" id="PTHR47958">
    <property type="entry name" value="ATP-DEPENDENT RNA HELICASE DBP3"/>
    <property type="match status" value="1"/>
</dbReference>
<dbReference type="Pfam" id="PF00271">
    <property type="entry name" value="Helicase_C"/>
    <property type="match status" value="1"/>
</dbReference>
<proteinExistence type="predicted"/>
<dbReference type="STRING" id="42251.A0A2T6ZM45"/>
<dbReference type="InterPro" id="IPR001650">
    <property type="entry name" value="Helicase_C-like"/>
</dbReference>
<name>A0A2T6ZM45_TUBBO</name>
<organism evidence="2 3">
    <name type="scientific">Tuber borchii</name>
    <name type="common">White truffle</name>
    <dbReference type="NCBI Taxonomy" id="42251"/>
    <lineage>
        <taxon>Eukaryota</taxon>
        <taxon>Fungi</taxon>
        <taxon>Dikarya</taxon>
        <taxon>Ascomycota</taxon>
        <taxon>Pezizomycotina</taxon>
        <taxon>Pezizomycetes</taxon>
        <taxon>Pezizales</taxon>
        <taxon>Tuberaceae</taxon>
        <taxon>Tuber</taxon>
    </lineage>
</organism>
<comment type="caution">
    <text evidence="2">The sequence shown here is derived from an EMBL/GenBank/DDBJ whole genome shotgun (WGS) entry which is preliminary data.</text>
</comment>
<sequence length="87" mass="9905">MLYYDCYCYATRGLGIKNLMHVINCDLVQNIDESIHRIERTDRIGNRGLATSFNSSNEDIATNLIKVLLESSPEILEFLSPITRLAK</sequence>
<evidence type="ECO:0000313" key="3">
    <source>
        <dbReference type="Proteomes" id="UP000244722"/>
    </source>
</evidence>
<dbReference type="Proteomes" id="UP000244722">
    <property type="component" value="Unassembled WGS sequence"/>
</dbReference>
<feature type="domain" description="Helicase C-terminal" evidence="1">
    <location>
        <begin position="10"/>
        <end position="45"/>
    </location>
</feature>
<dbReference type="OrthoDB" id="196131at2759"/>
<dbReference type="SUPFAM" id="SSF52540">
    <property type="entry name" value="P-loop containing nucleoside triphosphate hydrolases"/>
    <property type="match status" value="1"/>
</dbReference>
<gene>
    <name evidence="2" type="ORF">B9Z19DRAFT_1129542</name>
</gene>
<evidence type="ECO:0000259" key="1">
    <source>
        <dbReference type="Pfam" id="PF00271"/>
    </source>
</evidence>
<reference evidence="2 3" key="1">
    <citation type="submission" date="2017-04" db="EMBL/GenBank/DDBJ databases">
        <title>Draft genome sequence of Tuber borchii Vittad., a whitish edible truffle.</title>
        <authorList>
            <consortium name="DOE Joint Genome Institute"/>
            <person name="Murat C."/>
            <person name="Kuo A."/>
            <person name="Barry K.W."/>
            <person name="Clum A."/>
            <person name="Dockter R.B."/>
            <person name="Fauchery L."/>
            <person name="Iotti M."/>
            <person name="Kohler A."/>
            <person name="Labutti K."/>
            <person name="Lindquist E.A."/>
            <person name="Lipzen A."/>
            <person name="Ohm R.A."/>
            <person name="Wang M."/>
            <person name="Grigoriev I.V."/>
            <person name="Zambonelli A."/>
            <person name="Martin F.M."/>
        </authorList>
    </citation>
    <scope>NUCLEOTIDE SEQUENCE [LARGE SCALE GENOMIC DNA]</scope>
    <source>
        <strain evidence="2 3">Tbo3840</strain>
    </source>
</reference>
<keyword evidence="3" id="KW-1185">Reference proteome</keyword>
<protein>
    <recommendedName>
        <fullName evidence="1">Helicase C-terminal domain-containing protein</fullName>
    </recommendedName>
</protein>
<accession>A0A2T6ZM45</accession>
<dbReference type="EMBL" id="NESQ01000183">
    <property type="protein sequence ID" value="PUU76562.1"/>
    <property type="molecule type" value="Genomic_DNA"/>
</dbReference>
<dbReference type="Gene3D" id="3.40.50.300">
    <property type="entry name" value="P-loop containing nucleotide triphosphate hydrolases"/>
    <property type="match status" value="1"/>
</dbReference>
<evidence type="ECO:0000313" key="2">
    <source>
        <dbReference type="EMBL" id="PUU76562.1"/>
    </source>
</evidence>